<reference evidence="5" key="1">
    <citation type="journal article" date="2023" name="Mol. Phylogenet. Evol.">
        <title>Genome-scale phylogeny and comparative genomics of the fungal order Sordariales.</title>
        <authorList>
            <person name="Hensen N."/>
            <person name="Bonometti L."/>
            <person name="Westerberg I."/>
            <person name="Brannstrom I.O."/>
            <person name="Guillou S."/>
            <person name="Cros-Aarteil S."/>
            <person name="Calhoun S."/>
            <person name="Haridas S."/>
            <person name="Kuo A."/>
            <person name="Mondo S."/>
            <person name="Pangilinan J."/>
            <person name="Riley R."/>
            <person name="LaButti K."/>
            <person name="Andreopoulos B."/>
            <person name="Lipzen A."/>
            <person name="Chen C."/>
            <person name="Yan M."/>
            <person name="Daum C."/>
            <person name="Ng V."/>
            <person name="Clum A."/>
            <person name="Steindorff A."/>
            <person name="Ohm R.A."/>
            <person name="Martin F."/>
            <person name="Silar P."/>
            <person name="Natvig D.O."/>
            <person name="Lalanne C."/>
            <person name="Gautier V."/>
            <person name="Ament-Velasquez S.L."/>
            <person name="Kruys A."/>
            <person name="Hutchinson M.I."/>
            <person name="Powell A.J."/>
            <person name="Barry K."/>
            <person name="Miller A.N."/>
            <person name="Grigoriev I.V."/>
            <person name="Debuchy R."/>
            <person name="Gladieux P."/>
            <person name="Hiltunen Thoren M."/>
            <person name="Johannesson H."/>
        </authorList>
    </citation>
    <scope>NUCLEOTIDE SEQUENCE</scope>
    <source>
        <strain evidence="5">CBS 538.74</strain>
    </source>
</reference>
<sequence>MQLSRALELLVLGLSAMSVAEATFVGVKVAGRDAKGIQQRQAGDEAKPDSTTSTSPPPETTTTSSEEPTSTPETTSTSSSAPTKPPVETTTSSEIPSSSSTKPPPSSSSTPPPSSSTKPPPSSSKSEEAPQESTIIVTTVITSTRDDGSQVTYTSETRSTTTPDLADNNSNGQASGMSTQTRNTVIGVVVGVGGAIILGGLALVAWRIWGRKKNQEENDGLMDYGSTVDKPDTSGSIGGRTPFQSTLESYHAPTQVNTAANF</sequence>
<gene>
    <name evidence="5" type="ORF">C8A00DRAFT_32347</name>
</gene>
<name>A0AAN6VPC4_9PEZI</name>
<accession>A0AAN6VPC4</accession>
<keyword evidence="2" id="KW-0812">Transmembrane</keyword>
<feature type="compositionally biased region" description="Low complexity" evidence="1">
    <location>
        <begin position="152"/>
        <end position="162"/>
    </location>
</feature>
<feature type="compositionally biased region" description="Low complexity" evidence="1">
    <location>
        <begin position="50"/>
        <end position="101"/>
    </location>
</feature>
<feature type="domain" description="Mid2" evidence="4">
    <location>
        <begin position="151"/>
        <end position="203"/>
    </location>
</feature>
<keyword evidence="2" id="KW-1133">Transmembrane helix</keyword>
<evidence type="ECO:0000313" key="6">
    <source>
        <dbReference type="Proteomes" id="UP001302745"/>
    </source>
</evidence>
<feature type="transmembrane region" description="Helical" evidence="2">
    <location>
        <begin position="185"/>
        <end position="206"/>
    </location>
</feature>
<evidence type="ECO:0000313" key="5">
    <source>
        <dbReference type="EMBL" id="KAK4154827.1"/>
    </source>
</evidence>
<feature type="signal peptide" evidence="3">
    <location>
        <begin position="1"/>
        <end position="22"/>
    </location>
</feature>
<dbReference type="InterPro" id="IPR007567">
    <property type="entry name" value="Mid2_dom"/>
</dbReference>
<comment type="caution">
    <text evidence="5">The sequence shown here is derived from an EMBL/GenBank/DDBJ whole genome shotgun (WGS) entry which is preliminary data.</text>
</comment>
<feature type="compositionally biased region" description="Polar residues" evidence="1">
    <location>
        <begin position="167"/>
        <end position="178"/>
    </location>
</feature>
<feature type="chain" id="PRO_5043026927" description="Mid2 domain-containing protein" evidence="3">
    <location>
        <begin position="23"/>
        <end position="262"/>
    </location>
</feature>
<feature type="compositionally biased region" description="Pro residues" evidence="1">
    <location>
        <begin position="102"/>
        <end position="122"/>
    </location>
</feature>
<proteinExistence type="predicted"/>
<evidence type="ECO:0000256" key="3">
    <source>
        <dbReference type="SAM" id="SignalP"/>
    </source>
</evidence>
<evidence type="ECO:0000256" key="1">
    <source>
        <dbReference type="SAM" id="MobiDB-lite"/>
    </source>
</evidence>
<dbReference type="Proteomes" id="UP001302745">
    <property type="component" value="Unassembled WGS sequence"/>
</dbReference>
<dbReference type="EMBL" id="MU856901">
    <property type="protein sequence ID" value="KAK4154827.1"/>
    <property type="molecule type" value="Genomic_DNA"/>
</dbReference>
<evidence type="ECO:0000259" key="4">
    <source>
        <dbReference type="Pfam" id="PF04478"/>
    </source>
</evidence>
<protein>
    <recommendedName>
        <fullName evidence="4">Mid2 domain-containing protein</fullName>
    </recommendedName>
</protein>
<dbReference type="Pfam" id="PF04478">
    <property type="entry name" value="Mid2"/>
    <property type="match status" value="1"/>
</dbReference>
<reference evidence="5" key="2">
    <citation type="submission" date="2023-05" db="EMBL/GenBank/DDBJ databases">
        <authorList>
            <consortium name="Lawrence Berkeley National Laboratory"/>
            <person name="Steindorff A."/>
            <person name="Hensen N."/>
            <person name="Bonometti L."/>
            <person name="Westerberg I."/>
            <person name="Brannstrom I.O."/>
            <person name="Guillou S."/>
            <person name="Cros-Aarteil S."/>
            <person name="Calhoun S."/>
            <person name="Haridas S."/>
            <person name="Kuo A."/>
            <person name="Mondo S."/>
            <person name="Pangilinan J."/>
            <person name="Riley R."/>
            <person name="Labutti K."/>
            <person name="Andreopoulos B."/>
            <person name="Lipzen A."/>
            <person name="Chen C."/>
            <person name="Yanf M."/>
            <person name="Daum C."/>
            <person name="Ng V."/>
            <person name="Clum A."/>
            <person name="Ohm R."/>
            <person name="Martin F."/>
            <person name="Silar P."/>
            <person name="Natvig D."/>
            <person name="Lalanne C."/>
            <person name="Gautier V."/>
            <person name="Ament-Velasquez S.L."/>
            <person name="Kruys A."/>
            <person name="Hutchinson M.I."/>
            <person name="Powell A.J."/>
            <person name="Barry K."/>
            <person name="Miller A.N."/>
            <person name="Grigoriev I.V."/>
            <person name="Debuchy R."/>
            <person name="Gladieux P."/>
            <person name="Thoren M.H."/>
            <person name="Johannesson H."/>
        </authorList>
    </citation>
    <scope>NUCLEOTIDE SEQUENCE</scope>
    <source>
        <strain evidence="5">CBS 538.74</strain>
    </source>
</reference>
<feature type="region of interest" description="Disordered" evidence="1">
    <location>
        <begin position="35"/>
        <end position="178"/>
    </location>
</feature>
<keyword evidence="3" id="KW-0732">Signal</keyword>
<feature type="compositionally biased region" description="Low complexity" evidence="1">
    <location>
        <begin position="131"/>
        <end position="143"/>
    </location>
</feature>
<evidence type="ECO:0000256" key="2">
    <source>
        <dbReference type="SAM" id="Phobius"/>
    </source>
</evidence>
<keyword evidence="2" id="KW-0472">Membrane</keyword>
<organism evidence="5 6">
    <name type="scientific">Chaetomidium leptoderma</name>
    <dbReference type="NCBI Taxonomy" id="669021"/>
    <lineage>
        <taxon>Eukaryota</taxon>
        <taxon>Fungi</taxon>
        <taxon>Dikarya</taxon>
        <taxon>Ascomycota</taxon>
        <taxon>Pezizomycotina</taxon>
        <taxon>Sordariomycetes</taxon>
        <taxon>Sordariomycetidae</taxon>
        <taxon>Sordariales</taxon>
        <taxon>Chaetomiaceae</taxon>
        <taxon>Chaetomidium</taxon>
    </lineage>
</organism>
<dbReference type="AlphaFoldDB" id="A0AAN6VPC4"/>
<keyword evidence="6" id="KW-1185">Reference proteome</keyword>